<gene>
    <name evidence="15" type="ORF">DARMORV10_C03P06560.1</name>
</gene>
<evidence type="ECO:0000256" key="9">
    <source>
        <dbReference type="ARBA" id="ARBA00047604"/>
    </source>
</evidence>
<dbReference type="Gene3D" id="3.30.559.10">
    <property type="entry name" value="Chloramphenicol acetyltransferase-like domain"/>
    <property type="match status" value="1"/>
</dbReference>
<keyword evidence="13" id="KW-0472">Membrane</keyword>
<dbReference type="GO" id="GO:0005789">
    <property type="term" value="C:endoplasmic reticulum membrane"/>
    <property type="evidence" value="ECO:0007669"/>
    <property type="project" value="UniProtKB-SubCell"/>
</dbReference>
<dbReference type="SMART" id="SM00981">
    <property type="entry name" value="THUMP"/>
    <property type="match status" value="1"/>
</dbReference>
<dbReference type="InterPro" id="IPR004255">
    <property type="entry name" value="O-acyltransferase_WSD1_N"/>
</dbReference>
<feature type="region of interest" description="Disordered" evidence="12">
    <location>
        <begin position="499"/>
        <end position="589"/>
    </location>
</feature>
<dbReference type="InterPro" id="IPR045034">
    <property type="entry name" value="O-acyltransferase_WSD1-like"/>
</dbReference>
<dbReference type="FunFam" id="3.30.2300.10:FF:000001">
    <property type="entry name" value="THUMP domain-containing protein 1"/>
    <property type="match status" value="1"/>
</dbReference>
<evidence type="ECO:0000256" key="6">
    <source>
        <dbReference type="ARBA" id="ARBA00022824"/>
    </source>
</evidence>
<dbReference type="Pfam" id="PF06974">
    <property type="entry name" value="WS_DGAT_C"/>
    <property type="match status" value="1"/>
</dbReference>
<dbReference type="GO" id="GO:0003723">
    <property type="term" value="F:RNA binding"/>
    <property type="evidence" value="ECO:0007669"/>
    <property type="project" value="UniProtKB-UniRule"/>
</dbReference>
<evidence type="ECO:0000256" key="4">
    <source>
        <dbReference type="ARBA" id="ARBA00005189"/>
    </source>
</evidence>
<dbReference type="GO" id="GO:0006400">
    <property type="term" value="P:tRNA modification"/>
    <property type="evidence" value="ECO:0007669"/>
    <property type="project" value="InterPro"/>
</dbReference>
<evidence type="ECO:0000256" key="1">
    <source>
        <dbReference type="ARBA" id="ARBA00004162"/>
    </source>
</evidence>
<keyword evidence="13" id="KW-1133">Transmembrane helix</keyword>
<dbReference type="Pfam" id="PF02926">
    <property type="entry name" value="THUMP"/>
    <property type="match status" value="1"/>
</dbReference>
<evidence type="ECO:0000313" key="15">
    <source>
        <dbReference type="EMBL" id="CAF1697208.1"/>
    </source>
</evidence>
<dbReference type="PANTHER" id="PTHR31650">
    <property type="entry name" value="O-ACYLTRANSFERASE (WSD1-LIKE) FAMILY PROTEIN"/>
    <property type="match status" value="1"/>
</dbReference>
<comment type="subcellular location">
    <subcellularLocation>
        <location evidence="1">Cell membrane</location>
        <topology evidence="1">Single-pass membrane protein</topology>
    </subcellularLocation>
    <subcellularLocation>
        <location evidence="2">Endoplasmic reticulum membrane</location>
    </subcellularLocation>
</comment>
<comment type="catalytic activity">
    <reaction evidence="10">
        <text>an acyl-CoA + a 1,2-diacyl-sn-glycerol = a triacyl-sn-glycerol + CoA</text>
        <dbReference type="Rhea" id="RHEA:10868"/>
        <dbReference type="ChEBI" id="CHEBI:17815"/>
        <dbReference type="ChEBI" id="CHEBI:57287"/>
        <dbReference type="ChEBI" id="CHEBI:58342"/>
        <dbReference type="ChEBI" id="CHEBI:64615"/>
        <dbReference type="EC" id="2.3.1.20"/>
    </reaction>
</comment>
<feature type="compositionally biased region" description="Basic and acidic residues" evidence="12">
    <location>
        <begin position="545"/>
        <end position="576"/>
    </location>
</feature>
<dbReference type="EMBL" id="HG994367">
    <property type="protein sequence ID" value="CAF1697208.1"/>
    <property type="molecule type" value="Genomic_DNA"/>
</dbReference>
<comment type="similarity">
    <text evidence="8">In the N-terminal section; belongs to the long-chain O-acyltransferase family.</text>
</comment>
<dbReference type="GO" id="GO:0004144">
    <property type="term" value="F:diacylglycerol O-acyltransferase activity"/>
    <property type="evidence" value="ECO:0007669"/>
    <property type="project" value="UniProtKB-EC"/>
</dbReference>
<proteinExistence type="inferred from homology"/>
<dbReference type="Pfam" id="PF03007">
    <property type="entry name" value="WS_DGAT_cat"/>
    <property type="match status" value="1"/>
</dbReference>
<feature type="domain" description="THUMP" evidence="14">
    <location>
        <begin position="646"/>
        <end position="752"/>
    </location>
</feature>
<comment type="catalytic activity">
    <reaction evidence="9">
        <text>a long chain fatty alcohol + a fatty acyl-CoA = a long-chain alcohol wax ester + CoA</text>
        <dbReference type="Rhea" id="RHEA:38443"/>
        <dbReference type="ChEBI" id="CHEBI:17135"/>
        <dbReference type="ChEBI" id="CHEBI:57287"/>
        <dbReference type="ChEBI" id="CHEBI:77636"/>
        <dbReference type="ChEBI" id="CHEBI:235323"/>
        <dbReference type="EC" id="2.3.1.75"/>
    </reaction>
</comment>
<keyword evidence="11" id="KW-0694">RNA-binding</keyword>
<evidence type="ECO:0000256" key="5">
    <source>
        <dbReference type="ARBA" id="ARBA00022679"/>
    </source>
</evidence>
<keyword evidence="5" id="KW-0808">Transferase</keyword>
<keyword evidence="13" id="KW-0812">Transmembrane</keyword>
<dbReference type="SUPFAM" id="SSF52777">
    <property type="entry name" value="CoA-dependent acyltransferases"/>
    <property type="match status" value="1"/>
</dbReference>
<name>A0A816HX73_BRANA</name>
<accession>A0A816HX73</accession>
<dbReference type="InterPro" id="IPR040183">
    <property type="entry name" value="THUMPD1-like"/>
</dbReference>
<dbReference type="SUPFAM" id="SSF143437">
    <property type="entry name" value="THUMP domain-like"/>
    <property type="match status" value="1"/>
</dbReference>
<dbReference type="CDD" id="cd11717">
    <property type="entry name" value="THUMP_THUMPD1_like"/>
    <property type="match status" value="1"/>
</dbReference>
<dbReference type="PANTHER" id="PTHR31650:SF44">
    <property type="entry name" value="WAX ESTER SYNTHASE_DIACYLGLYCEROL ACYLTRANSFERASE 10-RELATED"/>
    <property type="match status" value="1"/>
</dbReference>
<evidence type="ECO:0000256" key="3">
    <source>
        <dbReference type="ARBA" id="ARBA00004771"/>
    </source>
</evidence>
<keyword evidence="7" id="KW-0012">Acyltransferase</keyword>
<evidence type="ECO:0000259" key="14">
    <source>
        <dbReference type="PROSITE" id="PS51165"/>
    </source>
</evidence>
<evidence type="ECO:0000256" key="13">
    <source>
        <dbReference type="SAM" id="Phobius"/>
    </source>
</evidence>
<evidence type="ECO:0000256" key="11">
    <source>
        <dbReference type="PROSITE-ProRule" id="PRU00529"/>
    </source>
</evidence>
<comment type="pathway">
    <text evidence="4">Lipid metabolism.</text>
</comment>
<evidence type="ECO:0000256" key="12">
    <source>
        <dbReference type="SAM" id="MobiDB-lite"/>
    </source>
</evidence>
<evidence type="ECO:0000256" key="10">
    <source>
        <dbReference type="ARBA" id="ARBA00048109"/>
    </source>
</evidence>
<dbReference type="GO" id="GO:0047196">
    <property type="term" value="F:long-chain-alcohol O-fatty-acyltransferase activity"/>
    <property type="evidence" value="ECO:0007669"/>
    <property type="project" value="UniProtKB-EC"/>
</dbReference>
<keyword evidence="6" id="KW-0256">Endoplasmic reticulum</keyword>
<dbReference type="PROSITE" id="PS51165">
    <property type="entry name" value="THUMP"/>
    <property type="match status" value="1"/>
</dbReference>
<dbReference type="Proteomes" id="UP001295469">
    <property type="component" value="Chromosome C03"/>
</dbReference>
<reference evidence="15" key="1">
    <citation type="submission" date="2021-01" db="EMBL/GenBank/DDBJ databases">
        <authorList>
            <consortium name="Genoscope - CEA"/>
            <person name="William W."/>
        </authorList>
    </citation>
    <scope>NUCLEOTIDE SEQUENCE</scope>
</reference>
<dbReference type="AlphaFoldDB" id="A0A816HX73"/>
<evidence type="ECO:0000256" key="8">
    <source>
        <dbReference type="ARBA" id="ARBA00024360"/>
    </source>
</evidence>
<evidence type="ECO:0000256" key="7">
    <source>
        <dbReference type="ARBA" id="ARBA00023315"/>
    </source>
</evidence>
<organism evidence="15">
    <name type="scientific">Brassica napus</name>
    <name type="common">Rape</name>
    <dbReference type="NCBI Taxonomy" id="3708"/>
    <lineage>
        <taxon>Eukaryota</taxon>
        <taxon>Viridiplantae</taxon>
        <taxon>Streptophyta</taxon>
        <taxon>Embryophyta</taxon>
        <taxon>Tracheophyta</taxon>
        <taxon>Spermatophyta</taxon>
        <taxon>Magnoliopsida</taxon>
        <taxon>eudicotyledons</taxon>
        <taxon>Gunneridae</taxon>
        <taxon>Pentapetalae</taxon>
        <taxon>rosids</taxon>
        <taxon>malvids</taxon>
        <taxon>Brassicales</taxon>
        <taxon>Brassicaceae</taxon>
        <taxon>Brassiceae</taxon>
        <taxon>Brassica</taxon>
    </lineage>
</organism>
<evidence type="ECO:0000256" key="2">
    <source>
        <dbReference type="ARBA" id="ARBA00004586"/>
    </source>
</evidence>
<sequence>MRKERMREEEEEPLSPMARVFQSRGIDYCAVTMIGFKTKIKLGVVLDALNHNVYKHPRFSSKLSSDGAKWIETEVNVKDHVVVPYIDPEEIGEDGEGFIDDYTSRLTMNPLDRSRPLWDIHILNVKTSDGEAVGVVRTHHTLGDGTSMVSLLLACTHKTPNPNRVSTTIPSLKRRERHKNKGWLLRSMFTIGSTMTLIWNTIVDMLLLFATLLFLKDTKTHLKGGADVGSNPKRFYHRTVSLDDIKLIKNTMNMTINDVLVGITQASLSSYLNRRYDNKNEEDGVLIAYPNNLPDGIRFRAGCTVNLRSEIGFKPLADMMVKDSKCRWGNYFSYIVLPFSIGLQSDPLVYLKLSKSMMDRKKHSYHAHLAYMMIKICQKSFGAKVAAKLFNRTVINTTTSLSNVIGPKEEISFDGNPITYIATSGYGHSQRPAKKKGAYPLKPGVQGFFISCDGGREYQASQEAINVIDSFFEELMLGTGLKVNSSGLLENPVNKKVTFSYSDDEEEDEDDNGEEEETKGDGDKNEVIEGGNNQEIASEGSFEVKQLEENKTEKNQEDEVKDQNSVEEPPRKKTCTEEASESTKVSGNAEKSIDKLIDAELKELGDKSKRRFMKLDPGCNGIAFIQMKRRDGDPSPKDIVQHGLTSAAATNKHMSRFILRLVPIEVSCYPSEEEISRAIKPLVEQYFPVETDNPRKFAVLYGARANTGVDRMKIINTVAKSVPAPHKVDLSNPEMSIVVEIVKTVCLIGVVEKYKELAKYNLRQLTSTK</sequence>
<dbReference type="Gene3D" id="3.30.2300.10">
    <property type="entry name" value="THUMP superfamily"/>
    <property type="match status" value="1"/>
</dbReference>
<dbReference type="InterPro" id="IPR004114">
    <property type="entry name" value="THUMP_dom"/>
</dbReference>
<protein>
    <submittedName>
        <fullName evidence="15">(rape) hypothetical protein</fullName>
    </submittedName>
</protein>
<comment type="pathway">
    <text evidence="3">Glycerolipid metabolism; triacylglycerol biosynthesis.</text>
</comment>
<feature type="compositionally biased region" description="Acidic residues" evidence="12">
    <location>
        <begin position="502"/>
        <end position="518"/>
    </location>
</feature>
<dbReference type="UniPathway" id="UPA00282"/>
<dbReference type="InterPro" id="IPR009721">
    <property type="entry name" value="O-acyltransferase_WSD1_C"/>
</dbReference>
<dbReference type="GO" id="GO:0019432">
    <property type="term" value="P:triglyceride biosynthetic process"/>
    <property type="evidence" value="ECO:0007669"/>
    <property type="project" value="UniProtKB-UniPathway"/>
</dbReference>
<dbReference type="InterPro" id="IPR023213">
    <property type="entry name" value="CAT-like_dom_sf"/>
</dbReference>
<feature type="transmembrane region" description="Helical" evidence="13">
    <location>
        <begin position="183"/>
        <end position="215"/>
    </location>
</feature>
<dbReference type="GO" id="GO:0005886">
    <property type="term" value="C:plasma membrane"/>
    <property type="evidence" value="ECO:0007669"/>
    <property type="project" value="UniProtKB-SubCell"/>
</dbReference>